<sequence length="294" mass="30181">MSVLIDKNTKVICQGFTGKNGTFHSQGAIDYGTKMVGGTSPGKGGTTHLGLPVFDTVSEARDKTGADASVIYVPPPGAADAICEAIDAEVPLIICITEGIPVLDMVRVKRSLSGSKSRLIGPNCPGVVTAGESKIGIMPANIFKPGSVGILSRSGTLTYEAVFQTTQVGLGQTSAVGIGGDPVKGTEFIEVLELFLADEKTKSIIMIGEIGGSAEEDAAQFLKDEAKRGRKKPMVGFIAGRTAPPGRRMGHAGAIVSGGKGDAESKIAAMEAAGITVSPSPARLGTTLLERLKA</sequence>
<evidence type="ECO:0000256" key="3">
    <source>
        <dbReference type="ARBA" id="ARBA00022598"/>
    </source>
</evidence>
<evidence type="ECO:0000256" key="4">
    <source>
        <dbReference type="ARBA" id="ARBA00022741"/>
    </source>
</evidence>
<comment type="catalytic activity">
    <reaction evidence="5">
        <text>succinate + ATP + CoA = succinyl-CoA + ADP + phosphate</text>
        <dbReference type="Rhea" id="RHEA:17661"/>
        <dbReference type="ChEBI" id="CHEBI:30031"/>
        <dbReference type="ChEBI" id="CHEBI:30616"/>
        <dbReference type="ChEBI" id="CHEBI:43474"/>
        <dbReference type="ChEBI" id="CHEBI:57287"/>
        <dbReference type="ChEBI" id="CHEBI:57292"/>
        <dbReference type="ChEBI" id="CHEBI:456216"/>
        <dbReference type="EC" id="6.2.1.5"/>
    </reaction>
</comment>
<feature type="domain" description="CoA-binding" evidence="8">
    <location>
        <begin position="4"/>
        <end position="100"/>
    </location>
</feature>
<feature type="binding site" evidence="5">
    <location>
        <position position="159"/>
    </location>
    <ligand>
        <name>substrate</name>
        <note>ligand shared with subunit beta</note>
    </ligand>
</feature>
<keyword evidence="3 5" id="KW-0436">Ligase</keyword>
<dbReference type="SMART" id="SM00881">
    <property type="entry name" value="CoA_binding"/>
    <property type="match status" value="1"/>
</dbReference>
<keyword evidence="10" id="KW-1185">Reference proteome</keyword>
<dbReference type="HAMAP" id="MF_01988">
    <property type="entry name" value="Succ_CoA_alpha"/>
    <property type="match status" value="1"/>
</dbReference>
<dbReference type="SUPFAM" id="SSF51735">
    <property type="entry name" value="NAD(P)-binding Rossmann-fold domains"/>
    <property type="match status" value="1"/>
</dbReference>
<dbReference type="InterPro" id="IPR036291">
    <property type="entry name" value="NAD(P)-bd_dom_sf"/>
</dbReference>
<dbReference type="Gene3D" id="3.40.50.720">
    <property type="entry name" value="NAD(P)-binding Rossmann-like Domain"/>
    <property type="match status" value="1"/>
</dbReference>
<dbReference type="FunFam" id="3.40.50.720:FF:000002">
    <property type="entry name" value="Succinate--CoA ligase [ADP-forming] subunit alpha"/>
    <property type="match status" value="1"/>
</dbReference>
<dbReference type="InterPro" id="IPR017440">
    <property type="entry name" value="Cit_synth/succinyl-CoA_lig_AS"/>
</dbReference>
<dbReference type="Pfam" id="PF02629">
    <property type="entry name" value="CoA_binding"/>
    <property type="match status" value="1"/>
</dbReference>
<dbReference type="GO" id="GO:0004775">
    <property type="term" value="F:succinate-CoA ligase (ADP-forming) activity"/>
    <property type="evidence" value="ECO:0007669"/>
    <property type="project" value="UniProtKB-UniRule"/>
</dbReference>
<dbReference type="PANTHER" id="PTHR11117">
    <property type="entry name" value="SUCCINYL-COA LIGASE SUBUNIT ALPHA"/>
    <property type="match status" value="1"/>
</dbReference>
<dbReference type="UniPathway" id="UPA00223">
    <property type="reaction ID" value="UER00999"/>
</dbReference>
<dbReference type="InterPro" id="IPR003781">
    <property type="entry name" value="CoA-bd"/>
</dbReference>
<evidence type="ECO:0000256" key="7">
    <source>
        <dbReference type="RuleBase" id="RU000677"/>
    </source>
</evidence>
<dbReference type="PROSITE" id="PS00399">
    <property type="entry name" value="SUCCINYL_COA_LIG_2"/>
    <property type="match status" value="1"/>
</dbReference>
<evidence type="ECO:0000256" key="5">
    <source>
        <dbReference type="HAMAP-Rule" id="MF_01988"/>
    </source>
</evidence>
<comment type="subunit">
    <text evidence="5">Heterotetramer of two alpha and two beta subunits.</text>
</comment>
<dbReference type="PIRSF" id="PIRSF001553">
    <property type="entry name" value="SucCS_alpha"/>
    <property type="match status" value="1"/>
</dbReference>
<evidence type="ECO:0000313" key="9">
    <source>
        <dbReference type="EMBL" id="TKT71370.1"/>
    </source>
</evidence>
<evidence type="ECO:0000256" key="2">
    <source>
        <dbReference type="ARBA" id="ARBA00022532"/>
    </source>
</evidence>
<feature type="active site" description="Tele-phosphohistidine intermediate" evidence="5 6">
    <location>
        <position position="251"/>
    </location>
</feature>
<comment type="catalytic activity">
    <reaction evidence="5">
        <text>GTP + succinate + CoA = succinyl-CoA + GDP + phosphate</text>
        <dbReference type="Rhea" id="RHEA:22120"/>
        <dbReference type="ChEBI" id="CHEBI:30031"/>
        <dbReference type="ChEBI" id="CHEBI:37565"/>
        <dbReference type="ChEBI" id="CHEBI:43474"/>
        <dbReference type="ChEBI" id="CHEBI:57287"/>
        <dbReference type="ChEBI" id="CHEBI:57292"/>
        <dbReference type="ChEBI" id="CHEBI:58189"/>
    </reaction>
</comment>
<comment type="caution">
    <text evidence="9">The sequence shown here is derived from an EMBL/GenBank/DDBJ whole genome shotgun (WGS) entry which is preliminary data.</text>
</comment>
<dbReference type="InterPro" id="IPR005810">
    <property type="entry name" value="CoA_lig_alpha"/>
</dbReference>
<evidence type="ECO:0000259" key="8">
    <source>
        <dbReference type="SMART" id="SM00881"/>
    </source>
</evidence>
<dbReference type="OrthoDB" id="9807196at2"/>
<dbReference type="SUPFAM" id="SSF52210">
    <property type="entry name" value="Succinyl-CoA synthetase domains"/>
    <property type="match status" value="1"/>
</dbReference>
<evidence type="ECO:0000256" key="6">
    <source>
        <dbReference type="PIRSR" id="PIRSR001553-1"/>
    </source>
</evidence>
<accession>A0A4U6BLY5</accession>
<dbReference type="PROSITE" id="PS01216">
    <property type="entry name" value="SUCCINYL_COA_LIG_1"/>
    <property type="match status" value="1"/>
</dbReference>
<dbReference type="EMBL" id="LBIA02000001">
    <property type="protein sequence ID" value="TKT71370.1"/>
    <property type="molecule type" value="Genomic_DNA"/>
</dbReference>
<dbReference type="STRING" id="211460.YH63_10905"/>
<dbReference type="EC" id="6.2.1.5" evidence="5"/>
<feature type="binding site" evidence="5">
    <location>
        <begin position="17"/>
        <end position="20"/>
    </location>
    <ligand>
        <name>CoA</name>
        <dbReference type="ChEBI" id="CHEBI:57287"/>
    </ligand>
</feature>
<dbReference type="InterPro" id="IPR033847">
    <property type="entry name" value="Citrt_syn/SCS-alpha_CS"/>
</dbReference>
<name>A0A4U6BLY5_9BRAD</name>
<organism evidence="9 10">
    <name type="scientific">Afipia massiliensis</name>
    <dbReference type="NCBI Taxonomy" id="211460"/>
    <lineage>
        <taxon>Bacteria</taxon>
        <taxon>Pseudomonadati</taxon>
        <taxon>Pseudomonadota</taxon>
        <taxon>Alphaproteobacteria</taxon>
        <taxon>Hyphomicrobiales</taxon>
        <taxon>Nitrobacteraceae</taxon>
        <taxon>Afipia</taxon>
    </lineage>
</organism>
<comment type="similarity">
    <text evidence="5 7">Belongs to the succinate/malate CoA ligase alpha subunit family.</text>
</comment>
<comment type="function">
    <text evidence="5">Succinyl-CoA synthetase functions in the citric acid cycle (TCA), coupling the hydrolysis of succinyl-CoA to the synthesis of either ATP or GTP and thus represents the only step of substrate-level phosphorylation in the TCA. The alpha subunit of the enzyme binds the substrates coenzyme A and phosphate, while succinate binding and nucleotide specificity is provided by the beta subunit.</text>
</comment>
<keyword evidence="4 5" id="KW-0547">Nucleotide-binding</keyword>
<evidence type="ECO:0000256" key="1">
    <source>
        <dbReference type="ARBA" id="ARBA00005064"/>
    </source>
</evidence>
<dbReference type="FunFam" id="3.40.50.261:FF:000010">
    <property type="entry name" value="Succinate--CoA ligase [ADP-forming] subunit alpha"/>
    <property type="match status" value="1"/>
</dbReference>
<dbReference type="GO" id="GO:0000166">
    <property type="term" value="F:nucleotide binding"/>
    <property type="evidence" value="ECO:0007669"/>
    <property type="project" value="UniProtKB-KW"/>
</dbReference>
<dbReference type="AlphaFoldDB" id="A0A4U6BLY5"/>
<dbReference type="GO" id="GO:0004776">
    <property type="term" value="F:succinate-CoA ligase (GDP-forming) activity"/>
    <property type="evidence" value="ECO:0007669"/>
    <property type="project" value="TreeGrafter"/>
</dbReference>
<dbReference type="InterPro" id="IPR005811">
    <property type="entry name" value="SUCC_ACL_C"/>
</dbReference>
<gene>
    <name evidence="5 9" type="primary">sucD</name>
    <name evidence="9" type="ORF">YH63_008060</name>
</gene>
<dbReference type="NCBIfam" id="NF004230">
    <property type="entry name" value="PRK05678.1"/>
    <property type="match status" value="1"/>
</dbReference>
<dbReference type="PANTHER" id="PTHR11117:SF2">
    <property type="entry name" value="SUCCINATE--COA LIGASE [ADP_GDP-FORMING] SUBUNIT ALPHA, MITOCHONDRIAL"/>
    <property type="match status" value="1"/>
</dbReference>
<dbReference type="Proteomes" id="UP000034832">
    <property type="component" value="Unassembled WGS sequence"/>
</dbReference>
<dbReference type="Gene3D" id="3.40.50.261">
    <property type="entry name" value="Succinyl-CoA synthetase domains"/>
    <property type="match status" value="1"/>
</dbReference>
<proteinExistence type="inferred from homology"/>
<dbReference type="PRINTS" id="PR01798">
    <property type="entry name" value="SCOASYNTHASE"/>
</dbReference>
<dbReference type="NCBIfam" id="TIGR01019">
    <property type="entry name" value="sucCoAalpha"/>
    <property type="match status" value="1"/>
</dbReference>
<comment type="pathway">
    <text evidence="1 5">Carbohydrate metabolism; tricarboxylic acid cycle; succinate from succinyl-CoA (ligase route): step 1/1.</text>
</comment>
<dbReference type="GO" id="GO:0006099">
    <property type="term" value="P:tricarboxylic acid cycle"/>
    <property type="evidence" value="ECO:0007669"/>
    <property type="project" value="UniProtKB-UniRule"/>
</dbReference>
<keyword evidence="2 5" id="KW-0816">Tricarboxylic acid cycle</keyword>
<evidence type="ECO:0000313" key="10">
    <source>
        <dbReference type="Proteomes" id="UP000034832"/>
    </source>
</evidence>
<dbReference type="GO" id="GO:0009361">
    <property type="term" value="C:succinate-CoA ligase complex (ADP-forming)"/>
    <property type="evidence" value="ECO:0007669"/>
    <property type="project" value="TreeGrafter"/>
</dbReference>
<protein>
    <recommendedName>
        <fullName evidence="5">Succinate--CoA ligase [ADP-forming] subunit alpha</fullName>
        <ecNumber evidence="5">6.2.1.5</ecNumber>
    </recommendedName>
    <alternativeName>
        <fullName evidence="5">Succinyl-CoA synthetase subunit alpha</fullName>
        <shortName evidence="5">SCS-alpha</shortName>
    </alternativeName>
</protein>
<dbReference type="Pfam" id="PF00549">
    <property type="entry name" value="Ligase_CoA"/>
    <property type="match status" value="1"/>
</dbReference>
<dbReference type="InterPro" id="IPR016102">
    <property type="entry name" value="Succinyl-CoA_synth-like"/>
</dbReference>
<feature type="binding site" evidence="5">
    <location>
        <begin position="96"/>
        <end position="98"/>
    </location>
    <ligand>
        <name>CoA</name>
        <dbReference type="ChEBI" id="CHEBI:57287"/>
    </ligand>
</feature>
<feature type="binding site" evidence="5">
    <location>
        <position position="43"/>
    </location>
    <ligand>
        <name>CoA</name>
        <dbReference type="ChEBI" id="CHEBI:57287"/>
    </ligand>
</feature>
<dbReference type="RefSeq" id="WP_046828053.1">
    <property type="nucleotide sequence ID" value="NZ_LBIA02000001.1"/>
</dbReference>
<reference evidence="9" key="1">
    <citation type="submission" date="2019-04" db="EMBL/GenBank/DDBJ databases">
        <title>Whole genome sequencing of cave bacteria.</title>
        <authorList>
            <person name="Gan H.M."/>
            <person name="Barton H."/>
            <person name="Savka M.A."/>
        </authorList>
    </citation>
    <scope>NUCLEOTIDE SEQUENCE [LARGE SCALE GENOMIC DNA]</scope>
    <source>
        <strain evidence="9">LC387</strain>
    </source>
</reference>